<dbReference type="AlphaFoldDB" id="A0A0F9DDB3"/>
<dbReference type="GO" id="GO:0005524">
    <property type="term" value="F:ATP binding"/>
    <property type="evidence" value="ECO:0007669"/>
    <property type="project" value="InterPro"/>
</dbReference>
<dbReference type="PANTHER" id="PTHR13697:SF52">
    <property type="entry name" value="ATP-DEPENDENT 6-PHOSPHOFRUCTOKINASE 3"/>
    <property type="match status" value="1"/>
</dbReference>
<evidence type="ECO:0000256" key="3">
    <source>
        <dbReference type="ARBA" id="ARBA00004679"/>
    </source>
</evidence>
<dbReference type="InterPro" id="IPR000023">
    <property type="entry name" value="Phosphofructokinase_dom"/>
</dbReference>
<dbReference type="GO" id="GO:0042802">
    <property type="term" value="F:identical protein binding"/>
    <property type="evidence" value="ECO:0007669"/>
    <property type="project" value="TreeGrafter"/>
</dbReference>
<evidence type="ECO:0000256" key="2">
    <source>
        <dbReference type="ARBA" id="ARBA00004496"/>
    </source>
</evidence>
<evidence type="ECO:0000256" key="7">
    <source>
        <dbReference type="ARBA" id="ARBA00022723"/>
    </source>
</evidence>
<dbReference type="GO" id="GO:0003872">
    <property type="term" value="F:6-phosphofructokinase activity"/>
    <property type="evidence" value="ECO:0007669"/>
    <property type="project" value="UniProtKB-EC"/>
</dbReference>
<proteinExistence type="inferred from homology"/>
<dbReference type="GO" id="GO:0070095">
    <property type="term" value="F:fructose-6-phosphate binding"/>
    <property type="evidence" value="ECO:0007669"/>
    <property type="project" value="TreeGrafter"/>
</dbReference>
<reference evidence="12" key="1">
    <citation type="journal article" date="2015" name="Nature">
        <title>Complex archaea that bridge the gap between prokaryotes and eukaryotes.</title>
        <authorList>
            <person name="Spang A."/>
            <person name="Saw J.H."/>
            <person name="Jorgensen S.L."/>
            <person name="Zaremba-Niedzwiedzka K."/>
            <person name="Martijn J."/>
            <person name="Lind A.E."/>
            <person name="van Eijk R."/>
            <person name="Schleper C."/>
            <person name="Guy L."/>
            <person name="Ettema T.J."/>
        </authorList>
    </citation>
    <scope>NUCLEOTIDE SEQUENCE</scope>
</reference>
<comment type="cofactor">
    <cofactor evidence="1">
        <name>Mg(2+)</name>
        <dbReference type="ChEBI" id="CHEBI:18420"/>
    </cofactor>
</comment>
<accession>A0A0F9DDB3</accession>
<comment type="caution">
    <text evidence="12">The sequence shown here is derived from an EMBL/GenBank/DDBJ whole genome shotgun (WGS) entry which is preliminary data.</text>
</comment>
<dbReference type="SUPFAM" id="SSF53784">
    <property type="entry name" value="Phosphofructokinase"/>
    <property type="match status" value="1"/>
</dbReference>
<dbReference type="NCBIfam" id="TIGR02483">
    <property type="entry name" value="PFK_mixed"/>
    <property type="match status" value="1"/>
</dbReference>
<evidence type="ECO:0000256" key="4">
    <source>
        <dbReference type="ARBA" id="ARBA00012055"/>
    </source>
</evidence>
<gene>
    <name evidence="12" type="ORF">LCGC14_2213170</name>
</gene>
<dbReference type="InterPro" id="IPR015912">
    <property type="entry name" value="Phosphofructokinase_CS"/>
</dbReference>
<keyword evidence="9" id="KW-0460">Magnesium</keyword>
<keyword evidence="8" id="KW-0418">Kinase</keyword>
<dbReference type="GO" id="GO:0006002">
    <property type="term" value="P:fructose 6-phosphate metabolic process"/>
    <property type="evidence" value="ECO:0007669"/>
    <property type="project" value="InterPro"/>
</dbReference>
<evidence type="ECO:0000256" key="10">
    <source>
        <dbReference type="ARBA" id="ARBA00023152"/>
    </source>
</evidence>
<dbReference type="InterPro" id="IPR035966">
    <property type="entry name" value="PKF_sf"/>
</dbReference>
<feature type="domain" description="Phosphofructokinase" evidence="11">
    <location>
        <begin position="3"/>
        <end position="306"/>
    </location>
</feature>
<dbReference type="GO" id="GO:0030388">
    <property type="term" value="P:fructose 1,6-bisphosphate metabolic process"/>
    <property type="evidence" value="ECO:0007669"/>
    <property type="project" value="TreeGrafter"/>
</dbReference>
<dbReference type="GO" id="GO:0005945">
    <property type="term" value="C:6-phosphofructokinase complex"/>
    <property type="evidence" value="ECO:0007669"/>
    <property type="project" value="TreeGrafter"/>
</dbReference>
<dbReference type="GO" id="GO:0016208">
    <property type="term" value="F:AMP binding"/>
    <property type="evidence" value="ECO:0007669"/>
    <property type="project" value="TreeGrafter"/>
</dbReference>
<dbReference type="EC" id="2.7.1.11" evidence="4"/>
<dbReference type="FunFam" id="3.40.50.460:FF:000002">
    <property type="entry name" value="ATP-dependent 6-phosphofructokinase"/>
    <property type="match status" value="1"/>
</dbReference>
<evidence type="ECO:0000259" key="11">
    <source>
        <dbReference type="Pfam" id="PF00365"/>
    </source>
</evidence>
<protein>
    <recommendedName>
        <fullName evidence="4">6-phosphofructokinase</fullName>
        <ecNumber evidence="4">2.7.1.11</ecNumber>
    </recommendedName>
</protein>
<name>A0A0F9DDB3_9ZZZZ</name>
<keyword evidence="7" id="KW-0479">Metal-binding</keyword>
<dbReference type="EMBL" id="LAZR01029411">
    <property type="protein sequence ID" value="KKL59654.1"/>
    <property type="molecule type" value="Genomic_DNA"/>
</dbReference>
<keyword evidence="10" id="KW-0324">Glycolysis</keyword>
<organism evidence="12">
    <name type="scientific">marine sediment metagenome</name>
    <dbReference type="NCBI Taxonomy" id="412755"/>
    <lineage>
        <taxon>unclassified sequences</taxon>
        <taxon>metagenomes</taxon>
        <taxon>ecological metagenomes</taxon>
    </lineage>
</organism>
<dbReference type="HAMAP" id="MF_01976">
    <property type="entry name" value="Phosphofructokinase_III"/>
    <property type="match status" value="1"/>
</dbReference>
<dbReference type="Gene3D" id="3.40.50.450">
    <property type="match status" value="1"/>
</dbReference>
<evidence type="ECO:0000256" key="8">
    <source>
        <dbReference type="ARBA" id="ARBA00022777"/>
    </source>
</evidence>
<dbReference type="UniPathway" id="UPA00109">
    <property type="reaction ID" value="UER00182"/>
</dbReference>
<sequence>MKNIGILTGGGDCPGLNATIRAVAKKGIIDYGYKMYGILGGWRGLIDGMIKELDMDSVSGILHRGGTIIGTSRTNPFGKDNKGDPEKILENIKKLDLHAIVSIGGDDTQGVALKLFKMGVNVVGIPKTIDNDLSGTDFTFGFDTAVNIATEAIDRLHTTAESHNRVMVVEVMGRHAGWIATFAGIAGGADLILIPEKPIDMEEVYDVLRKRHERGKNYSIVVVAEGIKIPQENEKGDGFVLQTEKRDDFGHIMLGGVGAVLAKLIERGTGFEARCTVLGHTQRGGTPTAFDRILGTRFGIAAIELVYRGIFGKIVVLRGNEIIPKDLKDVIGQNKTVDDYWYDIAKVFFG</sequence>
<comment type="pathway">
    <text evidence="3">Carbohydrate degradation; glycolysis; D-glyceraldehyde 3-phosphate and glycerone phosphate from D-glucose: step 3/4.</text>
</comment>
<dbReference type="InterPro" id="IPR012829">
    <property type="entry name" value="Phosphofructokinase_III"/>
</dbReference>
<dbReference type="PROSITE" id="PS00433">
    <property type="entry name" value="PHOSPHOFRUCTOKINASE"/>
    <property type="match status" value="1"/>
</dbReference>
<keyword evidence="6" id="KW-0808">Transferase</keyword>
<dbReference type="GO" id="GO:0061621">
    <property type="term" value="P:canonical glycolysis"/>
    <property type="evidence" value="ECO:0007669"/>
    <property type="project" value="TreeGrafter"/>
</dbReference>
<dbReference type="PANTHER" id="PTHR13697">
    <property type="entry name" value="PHOSPHOFRUCTOKINASE"/>
    <property type="match status" value="1"/>
</dbReference>
<dbReference type="GO" id="GO:0046872">
    <property type="term" value="F:metal ion binding"/>
    <property type="evidence" value="ECO:0007669"/>
    <property type="project" value="UniProtKB-KW"/>
</dbReference>
<evidence type="ECO:0000256" key="1">
    <source>
        <dbReference type="ARBA" id="ARBA00001946"/>
    </source>
</evidence>
<comment type="subcellular location">
    <subcellularLocation>
        <location evidence="2">Cytoplasm</location>
    </subcellularLocation>
</comment>
<evidence type="ECO:0000256" key="6">
    <source>
        <dbReference type="ARBA" id="ARBA00022679"/>
    </source>
</evidence>
<dbReference type="GO" id="GO:0048029">
    <property type="term" value="F:monosaccharide binding"/>
    <property type="evidence" value="ECO:0007669"/>
    <property type="project" value="TreeGrafter"/>
</dbReference>
<dbReference type="NCBIfam" id="NF002872">
    <property type="entry name" value="PRK03202.1"/>
    <property type="match status" value="1"/>
</dbReference>
<dbReference type="InterPro" id="IPR012003">
    <property type="entry name" value="ATP_PFK_prok-type"/>
</dbReference>
<dbReference type="Pfam" id="PF00365">
    <property type="entry name" value="PFK"/>
    <property type="match status" value="1"/>
</dbReference>
<dbReference type="GO" id="GO:0047334">
    <property type="term" value="F:diphosphate-fructose-6-phosphate 1-phosphotransferase activity"/>
    <property type="evidence" value="ECO:0007669"/>
    <property type="project" value="InterPro"/>
</dbReference>
<evidence type="ECO:0000256" key="9">
    <source>
        <dbReference type="ARBA" id="ARBA00022842"/>
    </source>
</evidence>
<keyword evidence="5" id="KW-0963">Cytoplasm</keyword>
<dbReference type="InterPro" id="IPR022953">
    <property type="entry name" value="ATP_PFK"/>
</dbReference>
<evidence type="ECO:0000313" key="12">
    <source>
        <dbReference type="EMBL" id="KKL59654.1"/>
    </source>
</evidence>
<dbReference type="PRINTS" id="PR00476">
    <property type="entry name" value="PHFRCTKINASE"/>
</dbReference>
<dbReference type="Gene3D" id="3.40.50.460">
    <property type="entry name" value="Phosphofructokinase domain"/>
    <property type="match status" value="1"/>
</dbReference>
<dbReference type="PIRSF" id="PIRSF000532">
    <property type="entry name" value="ATP_PFK_prok"/>
    <property type="match status" value="1"/>
</dbReference>
<evidence type="ECO:0000256" key="5">
    <source>
        <dbReference type="ARBA" id="ARBA00022490"/>
    </source>
</evidence>